<protein>
    <submittedName>
        <fullName evidence="1">Uncharacterized protein</fullName>
    </submittedName>
</protein>
<dbReference type="AlphaFoldDB" id="J0P401"/>
<dbReference type="HOGENOM" id="CLU_2391379_0_0_10"/>
<name>J0P401_9BACT</name>
<accession>J0P401</accession>
<proteinExistence type="predicted"/>
<dbReference type="Gene3D" id="3.90.350.10">
    <property type="entry name" value="Transposase Inhibitor Protein From Tn5, Chain A, domain 1"/>
    <property type="match status" value="1"/>
</dbReference>
<evidence type="ECO:0000313" key="1">
    <source>
        <dbReference type="EMBL" id="EJF54584.1"/>
    </source>
</evidence>
<dbReference type="EMBL" id="JH719942">
    <property type="protein sequence ID" value="EJF54584.1"/>
    <property type="molecule type" value="Genomic_DNA"/>
</dbReference>
<sequence length="94" mass="10847">LHMALLYGRESFHYHGLGGVQLYNRYKNRVTCKEAENRNTGHFRGEITRWKVNVEETESALKVINDLIDILHVCDREGDVYPMMESFSGSILSS</sequence>
<evidence type="ECO:0000313" key="2">
    <source>
        <dbReference type="Proteomes" id="UP000005113"/>
    </source>
</evidence>
<gene>
    <name evidence="1" type="ORF">SapgrDRAFT_2935</name>
</gene>
<feature type="non-terminal residue" evidence="1">
    <location>
        <position position="1"/>
    </location>
</feature>
<reference evidence="2" key="1">
    <citation type="journal article" date="2012" name="Stand. Genomic Sci.">
        <title>Permanent draft genome sequence of the gliding predator Saprospira grandis strain Sa g1 (= HR1).</title>
        <authorList>
            <person name="Mavromatis K."/>
            <person name="Chertkov O."/>
            <person name="Lapidus A."/>
            <person name="Nolan M."/>
            <person name="Lucas S."/>
            <person name="Tice H."/>
            <person name="Del Rio T.G."/>
            <person name="Cheng J.F."/>
            <person name="Han C."/>
            <person name="Tapia R."/>
            <person name="Bruce D."/>
            <person name="Goodwin L.A."/>
            <person name="Pitluck S."/>
            <person name="Huntemann M."/>
            <person name="Liolios K."/>
            <person name="Pagani I."/>
            <person name="Ivanova N."/>
            <person name="Mikhailova N."/>
            <person name="Pati A."/>
            <person name="Chen A."/>
            <person name="Palaniappan K."/>
            <person name="Land M."/>
            <person name="Brambilla E.M."/>
            <person name="Rohde M."/>
            <person name="Spring S."/>
            <person name="Goker M."/>
            <person name="Detter J.C."/>
            <person name="Bristow J."/>
            <person name="Eisen J.A."/>
            <person name="Markowitz V."/>
            <person name="Hugenholtz P."/>
            <person name="Kyrpides N.C."/>
            <person name="Klenk H.P."/>
            <person name="Woyke T."/>
        </authorList>
    </citation>
    <scope>NUCLEOTIDE SEQUENCE [LARGE SCALE GENOMIC DNA]</scope>
    <source>
        <strain evidence="2">DSM 2844</strain>
    </source>
</reference>
<dbReference type="Proteomes" id="UP000005113">
    <property type="component" value="Unassembled WGS sequence"/>
</dbReference>
<organism evidence="1 2">
    <name type="scientific">Saprospira grandis DSM 2844</name>
    <dbReference type="NCBI Taxonomy" id="694433"/>
    <lineage>
        <taxon>Bacteria</taxon>
        <taxon>Pseudomonadati</taxon>
        <taxon>Bacteroidota</taxon>
        <taxon>Saprospiria</taxon>
        <taxon>Saprospirales</taxon>
        <taxon>Saprospiraceae</taxon>
        <taxon>Saprospira</taxon>
    </lineage>
</organism>